<organism evidence="2 3">
    <name type="scientific">Calocera cornea HHB12733</name>
    <dbReference type="NCBI Taxonomy" id="1353952"/>
    <lineage>
        <taxon>Eukaryota</taxon>
        <taxon>Fungi</taxon>
        <taxon>Dikarya</taxon>
        <taxon>Basidiomycota</taxon>
        <taxon>Agaricomycotina</taxon>
        <taxon>Dacrymycetes</taxon>
        <taxon>Dacrymycetales</taxon>
        <taxon>Dacrymycetaceae</taxon>
        <taxon>Calocera</taxon>
    </lineage>
</organism>
<dbReference type="InterPro" id="IPR020843">
    <property type="entry name" value="ER"/>
</dbReference>
<evidence type="ECO:0000313" key="2">
    <source>
        <dbReference type="EMBL" id="KZT52258.1"/>
    </source>
</evidence>
<dbReference type="SUPFAM" id="SSF51735">
    <property type="entry name" value="NAD(P)-binding Rossmann-fold domains"/>
    <property type="match status" value="1"/>
</dbReference>
<gene>
    <name evidence="2" type="ORF">CALCODRAFT_502502</name>
</gene>
<accession>A0A165D7T3</accession>
<dbReference type="InterPro" id="IPR052711">
    <property type="entry name" value="Zinc_ADH-like"/>
</dbReference>
<dbReference type="AlphaFoldDB" id="A0A165D7T3"/>
<dbReference type="Proteomes" id="UP000076842">
    <property type="component" value="Unassembled WGS sequence"/>
</dbReference>
<dbReference type="EMBL" id="KV424072">
    <property type="protein sequence ID" value="KZT52258.1"/>
    <property type="molecule type" value="Genomic_DNA"/>
</dbReference>
<sequence>MTDQPKTTRCLVLKEAKHIQKDAPVYHDVVMEQREVPSLKQGEVLVRISAVAFNHRDVWIRKNMYPSVAVGSVMGSDASGVVVASADGNDTLIGSRVFLVPMRGWEEDPRGAERKFGIMGGTAYPVLGTFSDYVVIERSQVIATPDHLDDVHAAAWPLAGVTSWRAVVVKGQVTKGDNVLITGIGGGVALMALQLCVAIGAHVWVTSGNEDKIKNAVSLGAKGGVIYKNEKWSAELGELMKKTDPSAKVDVVIDSAGGEICAQTSKIIREGGRIVVYGMTAAPKISFTMRDVLKNIELKGSTMGSHRDLINATEFIAKHRVSPVVSDVINGLENGEKGFELMKSGGQVGKIVIKFNDDGKGKL</sequence>
<dbReference type="FunFam" id="3.40.50.720:FF:000481">
    <property type="entry name" value="Alcohol dehydrogenase, variant"/>
    <property type="match status" value="1"/>
</dbReference>
<evidence type="ECO:0000259" key="1">
    <source>
        <dbReference type="SMART" id="SM00829"/>
    </source>
</evidence>
<dbReference type="OrthoDB" id="1706066at2759"/>
<dbReference type="GO" id="GO:0016491">
    <property type="term" value="F:oxidoreductase activity"/>
    <property type="evidence" value="ECO:0007669"/>
    <property type="project" value="InterPro"/>
</dbReference>
<dbReference type="InParanoid" id="A0A165D7T3"/>
<dbReference type="InterPro" id="IPR011032">
    <property type="entry name" value="GroES-like_sf"/>
</dbReference>
<evidence type="ECO:0000313" key="3">
    <source>
        <dbReference type="Proteomes" id="UP000076842"/>
    </source>
</evidence>
<keyword evidence="3" id="KW-1185">Reference proteome</keyword>
<dbReference type="SMART" id="SM00829">
    <property type="entry name" value="PKS_ER"/>
    <property type="match status" value="1"/>
</dbReference>
<dbReference type="SUPFAM" id="SSF50129">
    <property type="entry name" value="GroES-like"/>
    <property type="match status" value="1"/>
</dbReference>
<dbReference type="InterPro" id="IPR013154">
    <property type="entry name" value="ADH-like_N"/>
</dbReference>
<dbReference type="InterPro" id="IPR036291">
    <property type="entry name" value="NAD(P)-bd_dom_sf"/>
</dbReference>
<dbReference type="Gene3D" id="3.40.50.720">
    <property type="entry name" value="NAD(P)-binding Rossmann-like Domain"/>
    <property type="match status" value="1"/>
</dbReference>
<proteinExistence type="predicted"/>
<dbReference type="Gene3D" id="3.90.180.10">
    <property type="entry name" value="Medium-chain alcohol dehydrogenases, catalytic domain"/>
    <property type="match status" value="1"/>
</dbReference>
<dbReference type="STRING" id="1353952.A0A165D7T3"/>
<name>A0A165D7T3_9BASI</name>
<feature type="domain" description="Enoyl reductase (ER)" evidence="1">
    <location>
        <begin position="27"/>
        <end position="353"/>
    </location>
</feature>
<dbReference type="PANTHER" id="PTHR45033:SF3">
    <property type="entry name" value="DEHYDROGENASE, PUTATIVE (AFU_ORTHOLOGUE AFUA_2G13270)-RELATED"/>
    <property type="match status" value="1"/>
</dbReference>
<dbReference type="Pfam" id="PF08240">
    <property type="entry name" value="ADH_N"/>
    <property type="match status" value="1"/>
</dbReference>
<protein>
    <submittedName>
        <fullName evidence="2">NAD(P)-binding protein</fullName>
    </submittedName>
</protein>
<reference evidence="2 3" key="1">
    <citation type="journal article" date="2016" name="Mol. Biol. Evol.">
        <title>Comparative Genomics of Early-Diverging Mushroom-Forming Fungi Provides Insights into the Origins of Lignocellulose Decay Capabilities.</title>
        <authorList>
            <person name="Nagy L.G."/>
            <person name="Riley R."/>
            <person name="Tritt A."/>
            <person name="Adam C."/>
            <person name="Daum C."/>
            <person name="Floudas D."/>
            <person name="Sun H."/>
            <person name="Yadav J.S."/>
            <person name="Pangilinan J."/>
            <person name="Larsson K.H."/>
            <person name="Matsuura K."/>
            <person name="Barry K."/>
            <person name="Labutti K."/>
            <person name="Kuo R."/>
            <person name="Ohm R.A."/>
            <person name="Bhattacharya S.S."/>
            <person name="Shirouzu T."/>
            <person name="Yoshinaga Y."/>
            <person name="Martin F.M."/>
            <person name="Grigoriev I.V."/>
            <person name="Hibbett D.S."/>
        </authorList>
    </citation>
    <scope>NUCLEOTIDE SEQUENCE [LARGE SCALE GENOMIC DNA]</scope>
    <source>
        <strain evidence="2 3">HHB12733</strain>
    </source>
</reference>
<dbReference type="Pfam" id="PF00107">
    <property type="entry name" value="ADH_zinc_N"/>
    <property type="match status" value="1"/>
</dbReference>
<dbReference type="PANTHER" id="PTHR45033">
    <property type="match status" value="1"/>
</dbReference>
<dbReference type="InterPro" id="IPR013149">
    <property type="entry name" value="ADH-like_C"/>
</dbReference>